<dbReference type="Gene3D" id="3.30.1330.80">
    <property type="entry name" value="Hypothetical protein, similar to alpha- acetolactate decarboxylase, domain 2"/>
    <property type="match status" value="1"/>
</dbReference>
<dbReference type="RefSeq" id="WP_380671382.1">
    <property type="nucleotide sequence ID" value="NZ_JBHTCJ010000012.1"/>
</dbReference>
<sequence length="152" mass="16281">MRSKQLVTGAPATYVAVLDSGDEVLDELSQFVRARGIGTGSVSAIGGLSRATLAYFDPETAEYQDIPVEEQVEVLSLTGVISSGRDEPELHLHAVLGRRDGSTRGGHLKAGRVHPTLEVSITESPPHVVRRYDESTGLALIDLDAWETGRSS</sequence>
<evidence type="ECO:0000313" key="3">
    <source>
        <dbReference type="Proteomes" id="UP001596504"/>
    </source>
</evidence>
<accession>A0ABW2LNF7</accession>
<evidence type="ECO:0000313" key="2">
    <source>
        <dbReference type="EMBL" id="MFC7343968.1"/>
    </source>
</evidence>
<gene>
    <name evidence="2" type="ORF">ACFQRI_21390</name>
</gene>
<dbReference type="SUPFAM" id="SSF117856">
    <property type="entry name" value="AF0104/ALDC/Ptd012-like"/>
    <property type="match status" value="1"/>
</dbReference>
<dbReference type="Proteomes" id="UP001596504">
    <property type="component" value="Unassembled WGS sequence"/>
</dbReference>
<organism evidence="2 3">
    <name type="scientific">Saccharopolyspora griseoalba</name>
    <dbReference type="NCBI Taxonomy" id="1431848"/>
    <lineage>
        <taxon>Bacteria</taxon>
        <taxon>Bacillati</taxon>
        <taxon>Actinomycetota</taxon>
        <taxon>Actinomycetes</taxon>
        <taxon>Pseudonocardiales</taxon>
        <taxon>Pseudonocardiaceae</taxon>
        <taxon>Saccharopolyspora</taxon>
    </lineage>
</organism>
<comment type="caution">
    <text evidence="2">The sequence shown here is derived from an EMBL/GenBank/DDBJ whole genome shotgun (WGS) entry which is preliminary data.</text>
</comment>
<dbReference type="Pfam" id="PF03479">
    <property type="entry name" value="PCC"/>
    <property type="match status" value="1"/>
</dbReference>
<reference evidence="3" key="1">
    <citation type="journal article" date="2019" name="Int. J. Syst. Evol. Microbiol.">
        <title>The Global Catalogue of Microorganisms (GCM) 10K type strain sequencing project: providing services to taxonomists for standard genome sequencing and annotation.</title>
        <authorList>
            <consortium name="The Broad Institute Genomics Platform"/>
            <consortium name="The Broad Institute Genome Sequencing Center for Infectious Disease"/>
            <person name="Wu L."/>
            <person name="Ma J."/>
        </authorList>
    </citation>
    <scope>NUCLEOTIDE SEQUENCE [LARGE SCALE GENOMIC DNA]</scope>
    <source>
        <strain evidence="3">WLHS5</strain>
    </source>
</reference>
<dbReference type="GO" id="GO:0003677">
    <property type="term" value="F:DNA binding"/>
    <property type="evidence" value="ECO:0007669"/>
    <property type="project" value="UniProtKB-KW"/>
</dbReference>
<dbReference type="EMBL" id="JBHTCJ010000012">
    <property type="protein sequence ID" value="MFC7343968.1"/>
    <property type="molecule type" value="Genomic_DNA"/>
</dbReference>
<dbReference type="PIRSF" id="PIRSF016702">
    <property type="entry name" value="DNA_bp_PD1"/>
    <property type="match status" value="1"/>
</dbReference>
<dbReference type="CDD" id="cd11378">
    <property type="entry name" value="DUF296"/>
    <property type="match status" value="1"/>
</dbReference>
<name>A0ABW2LNF7_9PSEU</name>
<dbReference type="PROSITE" id="PS51742">
    <property type="entry name" value="PPC"/>
    <property type="match status" value="1"/>
</dbReference>
<keyword evidence="2" id="KW-0238">DNA-binding</keyword>
<dbReference type="InterPro" id="IPR025707">
    <property type="entry name" value="DNA_bp_PD1"/>
</dbReference>
<feature type="domain" description="PPC" evidence="1">
    <location>
        <begin position="7"/>
        <end position="144"/>
    </location>
</feature>
<proteinExistence type="predicted"/>
<evidence type="ECO:0000259" key="1">
    <source>
        <dbReference type="PROSITE" id="PS51742"/>
    </source>
</evidence>
<protein>
    <submittedName>
        <fullName evidence="2">PPC domain-containing DNA-binding protein</fullName>
    </submittedName>
</protein>
<dbReference type="InterPro" id="IPR005175">
    <property type="entry name" value="PPC_dom"/>
</dbReference>
<dbReference type="PANTHER" id="PTHR34988">
    <property type="entry name" value="PROTEIN, PUTATIVE-RELATED"/>
    <property type="match status" value="1"/>
</dbReference>
<keyword evidence="3" id="KW-1185">Reference proteome</keyword>
<dbReference type="PANTHER" id="PTHR34988:SF1">
    <property type="entry name" value="DNA-BINDING PROTEIN"/>
    <property type="match status" value="1"/>
</dbReference>